<keyword evidence="3" id="KW-1185">Reference proteome</keyword>
<evidence type="ECO:0000313" key="2">
    <source>
        <dbReference type="EMBL" id="MBB4658577.1"/>
    </source>
</evidence>
<organism evidence="2 3">
    <name type="scientific">Parvularcula dongshanensis</name>
    <dbReference type="NCBI Taxonomy" id="1173995"/>
    <lineage>
        <taxon>Bacteria</taxon>
        <taxon>Pseudomonadati</taxon>
        <taxon>Pseudomonadota</taxon>
        <taxon>Alphaproteobacteria</taxon>
        <taxon>Parvularculales</taxon>
        <taxon>Parvularculaceae</taxon>
        <taxon>Parvularcula</taxon>
    </lineage>
</organism>
<dbReference type="InterPro" id="IPR011033">
    <property type="entry name" value="PRC_barrel-like_sf"/>
</dbReference>
<dbReference type="AlphaFoldDB" id="A0A840I1F4"/>
<dbReference type="Pfam" id="PF05239">
    <property type="entry name" value="PRC"/>
    <property type="match status" value="1"/>
</dbReference>
<name>A0A840I1F4_9PROT</name>
<dbReference type="SUPFAM" id="SSF50346">
    <property type="entry name" value="PRC-barrel domain"/>
    <property type="match status" value="1"/>
</dbReference>
<evidence type="ECO:0000259" key="1">
    <source>
        <dbReference type="Pfam" id="PF05239"/>
    </source>
</evidence>
<dbReference type="RefSeq" id="WP_183816522.1">
    <property type="nucleotide sequence ID" value="NZ_JACHOB010000001.1"/>
</dbReference>
<dbReference type="PANTHER" id="PTHR36505:SF1">
    <property type="entry name" value="BLR1072 PROTEIN"/>
    <property type="match status" value="1"/>
</dbReference>
<accession>A0A840I1F4</accession>
<sequence length="112" mass="12292">MALTLSATSIIGDDVRNDAGEALGSIKDIMLDTSTGRIEYAVLQFGGVMFVGDKLFAVPWDQFTVDTAKKELVLNVPKERLKDAPGFDKDNWPNFADQAYRTELSGYYGAAH</sequence>
<dbReference type="EMBL" id="JACHOB010000001">
    <property type="protein sequence ID" value="MBB4658577.1"/>
    <property type="molecule type" value="Genomic_DNA"/>
</dbReference>
<dbReference type="Proteomes" id="UP000563524">
    <property type="component" value="Unassembled WGS sequence"/>
</dbReference>
<gene>
    <name evidence="2" type="ORF">GGQ59_001077</name>
</gene>
<dbReference type="InterPro" id="IPR027275">
    <property type="entry name" value="PRC-brl_dom"/>
</dbReference>
<comment type="caution">
    <text evidence="2">The sequence shown here is derived from an EMBL/GenBank/DDBJ whole genome shotgun (WGS) entry which is preliminary data.</text>
</comment>
<dbReference type="PANTHER" id="PTHR36505">
    <property type="entry name" value="BLR1072 PROTEIN"/>
    <property type="match status" value="1"/>
</dbReference>
<feature type="domain" description="PRC-barrel" evidence="1">
    <location>
        <begin position="6"/>
        <end position="81"/>
    </location>
</feature>
<proteinExistence type="predicted"/>
<reference evidence="2 3" key="1">
    <citation type="submission" date="2020-08" db="EMBL/GenBank/DDBJ databases">
        <title>Genomic Encyclopedia of Type Strains, Phase IV (KMG-IV): sequencing the most valuable type-strain genomes for metagenomic binning, comparative biology and taxonomic classification.</title>
        <authorList>
            <person name="Goeker M."/>
        </authorList>
    </citation>
    <scope>NUCLEOTIDE SEQUENCE [LARGE SCALE GENOMIC DNA]</scope>
    <source>
        <strain evidence="2 3">DSM 102850</strain>
    </source>
</reference>
<protein>
    <submittedName>
        <fullName evidence="2">Sporulation protein YlmC with PRC-barrel domain</fullName>
    </submittedName>
</protein>
<dbReference type="Gene3D" id="2.30.30.240">
    <property type="entry name" value="PRC-barrel domain"/>
    <property type="match status" value="1"/>
</dbReference>
<evidence type="ECO:0000313" key="3">
    <source>
        <dbReference type="Proteomes" id="UP000563524"/>
    </source>
</evidence>